<keyword evidence="2" id="KW-1185">Reference proteome</keyword>
<evidence type="ECO:0000313" key="1">
    <source>
        <dbReference type="EMBL" id="MBO1305453.1"/>
    </source>
</evidence>
<dbReference type="RefSeq" id="WP_207672397.1">
    <property type="nucleotide sequence ID" value="NZ_JAFREM010000008.1"/>
</dbReference>
<protein>
    <submittedName>
        <fullName evidence="1">Uncharacterized protein</fullName>
    </submittedName>
</protein>
<sequence>MPNEVDIPMPVVLPPTEPVNETMVITDSTNEQDTISHRKQSGFELVQSSDEVIVLVDALPETRIPSEELIIKTKKR</sequence>
<dbReference type="EMBL" id="JAFREM010000008">
    <property type="protein sequence ID" value="MBO1305453.1"/>
    <property type="molecule type" value="Genomic_DNA"/>
</dbReference>
<accession>A0ABS3L769</accession>
<organism evidence="1 2">
    <name type="scientific">Candidatus Enterococcus moelleringii</name>
    <dbReference type="NCBI Taxonomy" id="2815325"/>
    <lineage>
        <taxon>Bacteria</taxon>
        <taxon>Bacillati</taxon>
        <taxon>Bacillota</taxon>
        <taxon>Bacilli</taxon>
        <taxon>Lactobacillales</taxon>
        <taxon>Enterococcaceae</taxon>
        <taxon>Enterococcus</taxon>
    </lineage>
</organism>
<gene>
    <name evidence="1" type="ORF">JZO70_04735</name>
</gene>
<comment type="caution">
    <text evidence="1">The sequence shown here is derived from an EMBL/GenBank/DDBJ whole genome shotgun (WGS) entry which is preliminary data.</text>
</comment>
<name>A0ABS3L769_9ENTE</name>
<reference evidence="1 2" key="1">
    <citation type="submission" date="2021-03" db="EMBL/GenBank/DDBJ databases">
        <title>Enterococcal diversity collection.</title>
        <authorList>
            <person name="Gilmore M.S."/>
            <person name="Schwartzman J."/>
            <person name="Van Tyne D."/>
            <person name="Martin M."/>
            <person name="Earl A.M."/>
            <person name="Manson A.L."/>
            <person name="Straub T."/>
            <person name="Salamzade R."/>
            <person name="Saavedra J."/>
            <person name="Lebreton F."/>
            <person name="Prichula J."/>
            <person name="Schaufler K."/>
            <person name="Gaca A."/>
            <person name="Sgardioli B."/>
            <person name="Wagenaar J."/>
            <person name="Strong T."/>
        </authorList>
    </citation>
    <scope>NUCLEOTIDE SEQUENCE [LARGE SCALE GENOMIC DNA]</scope>
    <source>
        <strain evidence="1 2">669A</strain>
    </source>
</reference>
<dbReference type="Proteomes" id="UP000664601">
    <property type="component" value="Unassembled WGS sequence"/>
</dbReference>
<evidence type="ECO:0000313" key="2">
    <source>
        <dbReference type="Proteomes" id="UP000664601"/>
    </source>
</evidence>
<proteinExistence type="predicted"/>